<keyword evidence="4" id="KW-0156">Chromatin regulator</keyword>
<gene>
    <name evidence="8" type="primary">MPUL0D07530</name>
    <name evidence="8" type="ORF">METSCH_D07530</name>
</gene>
<dbReference type="STRING" id="2163413.A0A4V1AEL9"/>
<feature type="repeat" description="WD" evidence="6">
    <location>
        <begin position="285"/>
        <end position="327"/>
    </location>
</feature>
<keyword evidence="2 6" id="KW-0853">WD repeat</keyword>
<dbReference type="PROSITE" id="PS50294">
    <property type="entry name" value="WD_REPEATS_REGION"/>
    <property type="match status" value="1"/>
</dbReference>
<evidence type="ECO:0000259" key="7">
    <source>
        <dbReference type="Pfam" id="PF12265"/>
    </source>
</evidence>
<proteinExistence type="predicted"/>
<dbReference type="Proteomes" id="UP000292447">
    <property type="component" value="Chromosome IV"/>
</dbReference>
<dbReference type="Gene3D" id="2.130.10.10">
    <property type="entry name" value="YVTN repeat-like/Quinoprotein amine dehydrogenase"/>
    <property type="match status" value="1"/>
</dbReference>
<evidence type="ECO:0000313" key="9">
    <source>
        <dbReference type="Proteomes" id="UP000292447"/>
    </source>
</evidence>
<dbReference type="EMBL" id="CP034459">
    <property type="protein sequence ID" value="QBM89673.1"/>
    <property type="molecule type" value="Genomic_DNA"/>
</dbReference>
<dbReference type="AlphaFoldDB" id="A0A4V1AEL9"/>
<dbReference type="PANTHER" id="PTHR22850">
    <property type="entry name" value="WD40 REPEAT FAMILY"/>
    <property type="match status" value="1"/>
</dbReference>
<dbReference type="InterPro" id="IPR036322">
    <property type="entry name" value="WD40_repeat_dom_sf"/>
</dbReference>
<feature type="domain" description="Histone-binding protein RBBP4-like N-terminal" evidence="7">
    <location>
        <begin position="12"/>
        <end position="78"/>
    </location>
</feature>
<keyword evidence="3" id="KW-0677">Repeat</keyword>
<dbReference type="SUPFAM" id="SSF50978">
    <property type="entry name" value="WD40 repeat-like"/>
    <property type="match status" value="1"/>
</dbReference>
<name>A0A4V1AEL9_9ASCO</name>
<dbReference type="InterPro" id="IPR015943">
    <property type="entry name" value="WD40/YVTN_repeat-like_dom_sf"/>
</dbReference>
<dbReference type="InterPro" id="IPR022052">
    <property type="entry name" value="Histone-bd_RBBP4-like_N"/>
</dbReference>
<dbReference type="GO" id="GO:0005634">
    <property type="term" value="C:nucleus"/>
    <property type="evidence" value="ECO:0007669"/>
    <property type="project" value="UniProtKB-SubCell"/>
</dbReference>
<dbReference type="InterPro" id="IPR001680">
    <property type="entry name" value="WD40_rpt"/>
</dbReference>
<dbReference type="InterPro" id="IPR050459">
    <property type="entry name" value="WD_repeat_RBAP46/RBAP48/MSI1"/>
</dbReference>
<accession>A0A4V1AEL9</accession>
<evidence type="ECO:0000256" key="5">
    <source>
        <dbReference type="ARBA" id="ARBA00023242"/>
    </source>
</evidence>
<keyword evidence="5" id="KW-0539">Nucleus</keyword>
<keyword evidence="9" id="KW-1185">Reference proteome</keyword>
<comment type="subcellular location">
    <subcellularLocation>
        <location evidence="1">Nucleus</location>
    </subcellularLocation>
</comment>
<feature type="repeat" description="WD" evidence="6">
    <location>
        <begin position="342"/>
        <end position="378"/>
    </location>
</feature>
<reference evidence="9" key="1">
    <citation type="submission" date="2019-03" db="EMBL/GenBank/DDBJ databases">
        <title>Snf2 controls pulcherriminic acid biosynthesis and connects pigmentation and antifungal activity of the yeast Metschnikowia pulcherrima.</title>
        <authorList>
            <person name="Gore-Lloyd D."/>
            <person name="Sumann I."/>
            <person name="Brachmann A.O."/>
            <person name="Schneeberger K."/>
            <person name="Ortiz-Merino R.A."/>
            <person name="Moreno-Beltran M."/>
            <person name="Schlaefli M."/>
            <person name="Kirner P."/>
            <person name="Santos Kron A."/>
            <person name="Wolfe K.H."/>
            <person name="Piel J."/>
            <person name="Ahrens C.H."/>
            <person name="Henk D."/>
            <person name="Freimoser F.M."/>
        </authorList>
    </citation>
    <scope>NUCLEOTIDE SEQUENCE [LARGE SCALE GENOMIC DNA]</scope>
    <source>
        <strain evidence="9">APC 1.2</strain>
    </source>
</reference>
<dbReference type="Pfam" id="PF00400">
    <property type="entry name" value="WD40"/>
    <property type="match status" value="3"/>
</dbReference>
<evidence type="ECO:0000256" key="2">
    <source>
        <dbReference type="ARBA" id="ARBA00022574"/>
    </source>
</evidence>
<sequence length="394" mass="43657">MTEPAETPLLKDEYELWRKNCRFMYDFVSETALTWPSLTVQWLPQTFEGGSYNARLLLGTHTSGNDDDYLKLASTILPSNIGGSTDKSLKASSTIKISKKIKSSSEINRARYMPQDPNIVGAINGTGGCELYDLKSGLKVHQFSPHTENGYGLSWNNFREGILLTASDDKTTAISDVNRIQKNQGLIQRFESHTHIVNDAQWHNFDANIFGSVSDDRNVLIFDTRAPTLPAQKIFIPSSEGINTMAFSPFSRNLIAVGNQNANIDFFDMRVIPLSTAECNTLHTMMGHGDGITCMEFSPHKDGILASGSQDRRVILWDMSKIGEEQTQEDAEDGAAEIFMMHAGHTGAVSDLSWCPVQDWTLASTADDNILHLWKVSSSLVKGDNTDSQIPILE</sequence>
<dbReference type="InterPro" id="IPR019775">
    <property type="entry name" value="WD40_repeat_CS"/>
</dbReference>
<organism evidence="8 9">
    <name type="scientific">Metschnikowia aff. pulcherrima</name>
    <dbReference type="NCBI Taxonomy" id="2163413"/>
    <lineage>
        <taxon>Eukaryota</taxon>
        <taxon>Fungi</taxon>
        <taxon>Dikarya</taxon>
        <taxon>Ascomycota</taxon>
        <taxon>Saccharomycotina</taxon>
        <taxon>Pichiomycetes</taxon>
        <taxon>Metschnikowiaceae</taxon>
        <taxon>Metschnikowia</taxon>
    </lineage>
</organism>
<dbReference type="Pfam" id="PF12265">
    <property type="entry name" value="CAF1C_H4-bd"/>
    <property type="match status" value="1"/>
</dbReference>
<dbReference type="PROSITE" id="PS50082">
    <property type="entry name" value="WD_REPEATS_2"/>
    <property type="match status" value="2"/>
</dbReference>
<evidence type="ECO:0000256" key="1">
    <source>
        <dbReference type="ARBA" id="ARBA00004123"/>
    </source>
</evidence>
<evidence type="ECO:0000256" key="4">
    <source>
        <dbReference type="ARBA" id="ARBA00022853"/>
    </source>
</evidence>
<dbReference type="PROSITE" id="PS00678">
    <property type="entry name" value="WD_REPEATS_1"/>
    <property type="match status" value="1"/>
</dbReference>
<evidence type="ECO:0000256" key="6">
    <source>
        <dbReference type="PROSITE-ProRule" id="PRU00221"/>
    </source>
</evidence>
<protein>
    <submittedName>
        <fullName evidence="8">Histone-binding protein RBBP4</fullName>
    </submittedName>
</protein>
<dbReference type="GO" id="GO:0006325">
    <property type="term" value="P:chromatin organization"/>
    <property type="evidence" value="ECO:0007669"/>
    <property type="project" value="UniProtKB-KW"/>
</dbReference>
<evidence type="ECO:0000256" key="3">
    <source>
        <dbReference type="ARBA" id="ARBA00022737"/>
    </source>
</evidence>
<evidence type="ECO:0000313" key="8">
    <source>
        <dbReference type="EMBL" id="QBM89673.1"/>
    </source>
</evidence>
<dbReference type="SMART" id="SM00320">
    <property type="entry name" value="WD40"/>
    <property type="match status" value="5"/>
</dbReference>